<comment type="caution">
    <text evidence="1">The sequence shown here is derived from an EMBL/GenBank/DDBJ whole genome shotgun (WGS) entry which is preliminary data.</text>
</comment>
<sequence>MAKSSSPPEWKPFTTDQYREAIFRLVHFSTKTINSNAKAVGIRLSTTDTRPLRYLCASSVLASGCPLPLDYLTNSGPAATIAKQVDQVLTGQLPDDADPDDVALIRALYRQASREPWVTGMGKVSPRVRQLFLPRDDGGYVAITPITSSGLTATVRERTQANLERWREAKDNDEGDPDHPVIRRLRTAYLGFGGDNAQNIGRLPNRGLVQYPLFFSAPRDNRSVREQYLAAYRGVWPLLNRTIMTELRDTLVPLLVREGGELPSNLRTRELVDRFIDRLMSSLLHRADHARHEAQKILVQETTAAKPDDATTDQPAEDEPIDLWRHLPRVQQGLLEPGLRDRAWRQALSSLLAQSIKDYRYPDETRQGRPGFDRAWLVRIENRIEEALP</sequence>
<organism evidence="1 2">
    <name type="scientific">Modicisalibacter tunisiensis</name>
    <dbReference type="NCBI Taxonomy" id="390637"/>
    <lineage>
        <taxon>Bacteria</taxon>
        <taxon>Pseudomonadati</taxon>
        <taxon>Pseudomonadota</taxon>
        <taxon>Gammaproteobacteria</taxon>
        <taxon>Oceanospirillales</taxon>
        <taxon>Halomonadaceae</taxon>
        <taxon>Modicisalibacter</taxon>
    </lineage>
</organism>
<proteinExistence type="predicted"/>
<name>A0ABS7WYS3_9GAMM</name>
<protein>
    <submittedName>
        <fullName evidence="1">Uncharacterized protein</fullName>
    </submittedName>
</protein>
<gene>
    <name evidence="1" type="ORF">KGQ91_04870</name>
</gene>
<evidence type="ECO:0000313" key="1">
    <source>
        <dbReference type="EMBL" id="MBZ9567021.1"/>
    </source>
</evidence>
<dbReference type="Proteomes" id="UP001319883">
    <property type="component" value="Unassembled WGS sequence"/>
</dbReference>
<keyword evidence="2" id="KW-1185">Reference proteome</keyword>
<evidence type="ECO:0000313" key="2">
    <source>
        <dbReference type="Proteomes" id="UP001319883"/>
    </source>
</evidence>
<dbReference type="Pfam" id="PF09611">
    <property type="entry name" value="Cas_Csy1"/>
    <property type="match status" value="1"/>
</dbReference>
<dbReference type="InterPro" id="IPR013397">
    <property type="entry name" value="CRISPR-assoc_prot_Csy1"/>
</dbReference>
<dbReference type="EMBL" id="JAGXFD010000001">
    <property type="protein sequence ID" value="MBZ9567021.1"/>
    <property type="molecule type" value="Genomic_DNA"/>
</dbReference>
<dbReference type="RefSeq" id="WP_224416032.1">
    <property type="nucleotide sequence ID" value="NZ_JAGXFC010000001.1"/>
</dbReference>
<accession>A0ABS7WYS3</accession>
<reference evidence="1 2" key="1">
    <citation type="submission" date="2021-05" db="EMBL/GenBank/DDBJ databases">
        <title>Petroleum and Energy Research Collection (APPE): ex situ preservation of microbial diversity associated with the oil industry and exploitation of its biotechnological potential.</title>
        <authorList>
            <person name="Paixao C.T.M."/>
            <person name="Gomes M.B."/>
            <person name="Oliveira V.M."/>
        </authorList>
    </citation>
    <scope>NUCLEOTIDE SEQUENCE [LARGE SCALE GENOMIC DNA]</scope>
    <source>
        <strain evidence="1 2">LIT2</strain>
    </source>
</reference>